<dbReference type="RefSeq" id="WP_002962639.1">
    <property type="nucleotide sequence ID" value="NZ_CP029490.1"/>
</dbReference>
<name>A0ABM6W6P5_9STRE</name>
<gene>
    <name evidence="1" type="ORF">DK182_08455</name>
</gene>
<sequence>MMKAHKERQRVGIDLAGSAPFSCPLILRPGAIWSSGLGALVSVQLIITYLARERTFHQLLPQGDLFKK</sequence>
<dbReference type="GeneID" id="93924535"/>
<proteinExistence type="predicted"/>
<reference evidence="1 2" key="1">
    <citation type="submission" date="2018-05" db="EMBL/GenBank/DDBJ databases">
        <title>Complete genome sequences of Streptococcus sobrinus.</title>
        <authorList>
            <person name="Sales M."/>
            <person name="Jensen P.A."/>
        </authorList>
    </citation>
    <scope>NUCLEOTIDE SEQUENCE [LARGE SCALE GENOMIC DNA]</scope>
    <source>
        <strain evidence="1 2">SL1</strain>
    </source>
</reference>
<protein>
    <submittedName>
        <fullName evidence="1">Uncharacterized protein</fullName>
    </submittedName>
</protein>
<dbReference type="EMBL" id="CP029490">
    <property type="protein sequence ID" value="AWN21373.1"/>
    <property type="molecule type" value="Genomic_DNA"/>
</dbReference>
<organism evidence="1 2">
    <name type="scientific">Streptococcus sobrinus</name>
    <dbReference type="NCBI Taxonomy" id="1310"/>
    <lineage>
        <taxon>Bacteria</taxon>
        <taxon>Bacillati</taxon>
        <taxon>Bacillota</taxon>
        <taxon>Bacilli</taxon>
        <taxon>Lactobacillales</taxon>
        <taxon>Streptococcaceae</taxon>
        <taxon>Streptococcus</taxon>
    </lineage>
</organism>
<evidence type="ECO:0000313" key="1">
    <source>
        <dbReference type="EMBL" id="AWN21373.1"/>
    </source>
</evidence>
<keyword evidence="2" id="KW-1185">Reference proteome</keyword>
<evidence type="ECO:0000313" key="2">
    <source>
        <dbReference type="Proteomes" id="UP000245369"/>
    </source>
</evidence>
<dbReference type="Proteomes" id="UP000245369">
    <property type="component" value="Chromosome"/>
</dbReference>
<accession>A0ABM6W6P5</accession>